<gene>
    <name evidence="2" type="ORF">pdam_00009908</name>
</gene>
<protein>
    <submittedName>
        <fullName evidence="2">Uncharacterized protein</fullName>
    </submittedName>
</protein>
<dbReference type="EMBL" id="RCHS01003600">
    <property type="protein sequence ID" value="RMX40637.1"/>
    <property type="molecule type" value="Genomic_DNA"/>
</dbReference>
<accession>A0A3M6TGW2</accession>
<dbReference type="AlphaFoldDB" id="A0A3M6TGW2"/>
<reference evidence="2 3" key="1">
    <citation type="journal article" date="2018" name="Sci. Rep.">
        <title>Comparative analysis of the Pocillopora damicornis genome highlights role of immune system in coral evolution.</title>
        <authorList>
            <person name="Cunning R."/>
            <person name="Bay R.A."/>
            <person name="Gillette P."/>
            <person name="Baker A.C."/>
            <person name="Traylor-Knowles N."/>
        </authorList>
    </citation>
    <scope>NUCLEOTIDE SEQUENCE [LARGE SCALE GENOMIC DNA]</scope>
    <source>
        <strain evidence="2">RSMAS</strain>
        <tissue evidence="2">Whole animal</tissue>
    </source>
</reference>
<proteinExistence type="predicted"/>
<organism evidence="2 3">
    <name type="scientific">Pocillopora damicornis</name>
    <name type="common">Cauliflower coral</name>
    <name type="synonym">Millepora damicornis</name>
    <dbReference type="NCBI Taxonomy" id="46731"/>
    <lineage>
        <taxon>Eukaryota</taxon>
        <taxon>Metazoa</taxon>
        <taxon>Cnidaria</taxon>
        <taxon>Anthozoa</taxon>
        <taxon>Hexacorallia</taxon>
        <taxon>Scleractinia</taxon>
        <taxon>Astrocoeniina</taxon>
        <taxon>Pocilloporidae</taxon>
        <taxon>Pocillopora</taxon>
    </lineage>
</organism>
<keyword evidence="3" id="KW-1185">Reference proteome</keyword>
<evidence type="ECO:0000313" key="3">
    <source>
        <dbReference type="Proteomes" id="UP000275408"/>
    </source>
</evidence>
<name>A0A3M6TGW2_POCDA</name>
<sequence length="118" mass="13806">MKQDQSLTDEHVNAVGKEDSRVKTPGKQFNPKIIFSDLKESYFTKLRRQLNIGATYNAMGSVTWQSRPNGRLPSQKYLWCSHPEVTPKMTRPKSWISRFSKQQTSHYYPLKPARNWDC</sequence>
<comment type="caution">
    <text evidence="2">The sequence shown here is derived from an EMBL/GenBank/DDBJ whole genome shotgun (WGS) entry which is preliminary data.</text>
</comment>
<feature type="compositionally biased region" description="Basic and acidic residues" evidence="1">
    <location>
        <begin position="1"/>
        <end position="22"/>
    </location>
</feature>
<dbReference type="Proteomes" id="UP000275408">
    <property type="component" value="Unassembled WGS sequence"/>
</dbReference>
<feature type="region of interest" description="Disordered" evidence="1">
    <location>
        <begin position="1"/>
        <end position="26"/>
    </location>
</feature>
<evidence type="ECO:0000256" key="1">
    <source>
        <dbReference type="SAM" id="MobiDB-lite"/>
    </source>
</evidence>
<evidence type="ECO:0000313" key="2">
    <source>
        <dbReference type="EMBL" id="RMX40637.1"/>
    </source>
</evidence>